<dbReference type="RefSeq" id="WP_157730034.1">
    <property type="nucleotide sequence ID" value="NZ_LT899436.1"/>
</dbReference>
<sequence>MKQGKEDFKIFKKNTKNKNKNYIFQNNKETRSGFYVVLGVIVLGISMIVASGILI</sequence>
<accession>A0A238U456</accession>
<reference evidence="2 3" key="1">
    <citation type="submission" date="2017-07" db="EMBL/GenBank/DDBJ databases">
        <authorList>
            <person name="Sun Z.S."/>
            <person name="Albrecht U."/>
            <person name="Echele G."/>
            <person name="Lee C.C."/>
        </authorList>
    </citation>
    <scope>NUCLEOTIDE SEQUENCE [LARGE SCALE GENOMIC DNA]</scope>
    <source>
        <strain evidence="3">type strain: KCTC 22618</strain>
    </source>
</reference>
<keyword evidence="1" id="KW-1133">Transmembrane helix</keyword>
<dbReference type="KEGG" id="tje:TJEJU_0108"/>
<feature type="transmembrane region" description="Helical" evidence="1">
    <location>
        <begin position="34"/>
        <end position="54"/>
    </location>
</feature>
<dbReference type="EMBL" id="LT899436">
    <property type="protein sequence ID" value="SNR13917.1"/>
    <property type="molecule type" value="Genomic_DNA"/>
</dbReference>
<organism evidence="2 3">
    <name type="scientific">Tenacibaculum jejuense</name>
    <dbReference type="NCBI Taxonomy" id="584609"/>
    <lineage>
        <taxon>Bacteria</taxon>
        <taxon>Pseudomonadati</taxon>
        <taxon>Bacteroidota</taxon>
        <taxon>Flavobacteriia</taxon>
        <taxon>Flavobacteriales</taxon>
        <taxon>Flavobacteriaceae</taxon>
        <taxon>Tenacibaculum</taxon>
    </lineage>
</organism>
<name>A0A238U456_9FLAO</name>
<evidence type="ECO:0000313" key="2">
    <source>
        <dbReference type="EMBL" id="SNR13917.1"/>
    </source>
</evidence>
<keyword evidence="1" id="KW-0472">Membrane</keyword>
<keyword evidence="1" id="KW-0812">Transmembrane</keyword>
<evidence type="ECO:0000313" key="3">
    <source>
        <dbReference type="Proteomes" id="UP000215214"/>
    </source>
</evidence>
<dbReference type="Proteomes" id="UP000215214">
    <property type="component" value="Chromosome TJEJU"/>
</dbReference>
<gene>
    <name evidence="2" type="ORF">TJEJU_0108</name>
</gene>
<proteinExistence type="predicted"/>
<dbReference type="OrthoDB" id="1179779at2"/>
<keyword evidence="3" id="KW-1185">Reference proteome</keyword>
<dbReference type="AlphaFoldDB" id="A0A238U456"/>
<evidence type="ECO:0000256" key="1">
    <source>
        <dbReference type="SAM" id="Phobius"/>
    </source>
</evidence>
<protein>
    <submittedName>
        <fullName evidence="2">Uncharacterized protein</fullName>
    </submittedName>
</protein>